<keyword evidence="3" id="KW-1185">Reference proteome</keyword>
<dbReference type="AlphaFoldDB" id="A0A9N9NI81"/>
<evidence type="ECO:0000313" key="2">
    <source>
        <dbReference type="EMBL" id="CAG8740244.1"/>
    </source>
</evidence>
<sequence>REFNHSTNTLLQYLPDFLQDFGTRLIELLMSLISYVTFIGVIPSRKLQVVAQKCVFWNKNIYYNPLFNNCQHFIEDILKKLDLKFEPQGEFKKFLDRIIYNADDSFLFQEKEFFSRQDLDQFADQKWCKIQNIWDKRLLLCYSDMMESMYQIDGNSKFGPMTNKEKWHKREYELREN</sequence>
<name>A0A9N9NI81_9GLOM</name>
<dbReference type="EMBL" id="CAJVPV010030181">
    <property type="protein sequence ID" value="CAG8740244.1"/>
    <property type="molecule type" value="Genomic_DNA"/>
</dbReference>
<accession>A0A9N9NI81</accession>
<gene>
    <name evidence="2" type="ORF">AMORRO_LOCUS14663</name>
</gene>
<dbReference type="OrthoDB" id="10255738at2759"/>
<reference evidence="2" key="1">
    <citation type="submission" date="2021-06" db="EMBL/GenBank/DDBJ databases">
        <authorList>
            <person name="Kallberg Y."/>
            <person name="Tangrot J."/>
            <person name="Rosling A."/>
        </authorList>
    </citation>
    <scope>NUCLEOTIDE SEQUENCE</scope>
    <source>
        <strain evidence="2">CL551</strain>
    </source>
</reference>
<feature type="non-terminal residue" evidence="2">
    <location>
        <position position="1"/>
    </location>
</feature>
<keyword evidence="1" id="KW-0472">Membrane</keyword>
<feature type="transmembrane region" description="Helical" evidence="1">
    <location>
        <begin position="25"/>
        <end position="43"/>
    </location>
</feature>
<keyword evidence="1" id="KW-0812">Transmembrane</keyword>
<proteinExistence type="predicted"/>
<protein>
    <submittedName>
        <fullName evidence="2">3689_t:CDS:1</fullName>
    </submittedName>
</protein>
<comment type="caution">
    <text evidence="2">The sequence shown here is derived from an EMBL/GenBank/DDBJ whole genome shotgun (WGS) entry which is preliminary data.</text>
</comment>
<organism evidence="2 3">
    <name type="scientific">Acaulospora morrowiae</name>
    <dbReference type="NCBI Taxonomy" id="94023"/>
    <lineage>
        <taxon>Eukaryota</taxon>
        <taxon>Fungi</taxon>
        <taxon>Fungi incertae sedis</taxon>
        <taxon>Mucoromycota</taxon>
        <taxon>Glomeromycotina</taxon>
        <taxon>Glomeromycetes</taxon>
        <taxon>Diversisporales</taxon>
        <taxon>Acaulosporaceae</taxon>
        <taxon>Acaulospora</taxon>
    </lineage>
</organism>
<dbReference type="Proteomes" id="UP000789342">
    <property type="component" value="Unassembled WGS sequence"/>
</dbReference>
<evidence type="ECO:0000313" key="3">
    <source>
        <dbReference type="Proteomes" id="UP000789342"/>
    </source>
</evidence>
<evidence type="ECO:0000256" key="1">
    <source>
        <dbReference type="SAM" id="Phobius"/>
    </source>
</evidence>
<keyword evidence="1" id="KW-1133">Transmembrane helix</keyword>